<evidence type="ECO:0000313" key="1">
    <source>
        <dbReference type="EMBL" id="MBW84318.1"/>
    </source>
</evidence>
<organism evidence="1">
    <name type="scientific">Rhizophora mucronata</name>
    <name type="common">Asiatic mangrove</name>
    <dbReference type="NCBI Taxonomy" id="61149"/>
    <lineage>
        <taxon>Eukaryota</taxon>
        <taxon>Viridiplantae</taxon>
        <taxon>Streptophyta</taxon>
        <taxon>Embryophyta</taxon>
        <taxon>Tracheophyta</taxon>
        <taxon>Spermatophyta</taxon>
        <taxon>Magnoliopsida</taxon>
        <taxon>eudicotyledons</taxon>
        <taxon>Gunneridae</taxon>
        <taxon>Pentapetalae</taxon>
        <taxon>rosids</taxon>
        <taxon>fabids</taxon>
        <taxon>Malpighiales</taxon>
        <taxon>Rhizophoraceae</taxon>
        <taxon>Rhizophora</taxon>
    </lineage>
</organism>
<name>A0A2P2IT01_RHIMU</name>
<proteinExistence type="predicted"/>
<dbReference type="EMBL" id="GGEC01003835">
    <property type="protein sequence ID" value="MBW84318.1"/>
    <property type="molecule type" value="Transcribed_RNA"/>
</dbReference>
<accession>A0A2P2IT01</accession>
<reference evidence="1" key="1">
    <citation type="submission" date="2018-02" db="EMBL/GenBank/DDBJ databases">
        <title>Rhizophora mucronata_Transcriptome.</title>
        <authorList>
            <person name="Meera S.P."/>
            <person name="Sreeshan A."/>
            <person name="Augustine A."/>
        </authorList>
    </citation>
    <scope>NUCLEOTIDE SEQUENCE</scope>
    <source>
        <tissue evidence="1">Leaf</tissue>
    </source>
</reference>
<protein>
    <submittedName>
        <fullName evidence="1">Uncharacterized protein</fullName>
    </submittedName>
</protein>
<sequence>MTKSRVGRHGRSD</sequence>